<reference evidence="1 2" key="1">
    <citation type="journal article" date="2016" name="Genome Announc.">
        <title>Draft Genome Sequence of Planomonospora sphaerica JCM9374, a Rare Actinomycete.</title>
        <authorList>
            <person name="Dohra H."/>
            <person name="Suzuki T."/>
            <person name="Inoue Y."/>
            <person name="Kodani S."/>
        </authorList>
    </citation>
    <scope>NUCLEOTIDE SEQUENCE [LARGE SCALE GENOMIC DNA]</scope>
    <source>
        <strain evidence="1 2">JCM 9374</strain>
    </source>
</reference>
<keyword evidence="2" id="KW-1185">Reference proteome</keyword>
<gene>
    <name evidence="1" type="ORF">PS9374_04656</name>
</gene>
<dbReference type="EMBL" id="BDCX01000011">
    <property type="protein sequence ID" value="GAT68991.1"/>
    <property type="molecule type" value="Genomic_DNA"/>
</dbReference>
<sequence length="410" mass="38781">MGPGVELGGARGDGLGVRGVGGVAVVGDHPPLLVTGRVEQLEAAVECAVLADDGRVPVVLGELGPRRDGVALVGAQHRAGRHRVRAGAEGDALAGLALATGGGAGQGGGVAAAGAVSQLAAGALLHLPGTDPFIRAGLGGGGCGQGADLVAGQGLVVGADLVEYAAEGVLVDAVELAAADEESAGGVPGAGVVGFGDEFAVLVQADLAGGGVVDAGQMGPGVELGGARGDGLGVRGVGGVAVVGDHPPLLVTGRVEQLEAAVECAVLADDGGVPVVLGELGPRRDGVALVGAKHRAGRHRVRAGAEGDALAGLALATGGGAGQGGGVAAAGAVSQLAAGALLHLPPAGLPADRGGTEIQVRGGVRGAGHRDQTAGLVEGRCALLAFSVDDLSGAPGAVVAVGGRRPAFSG</sequence>
<reference evidence="2" key="2">
    <citation type="submission" date="2016-04" db="EMBL/GenBank/DDBJ databases">
        <title>Planomonospora sphaerica JCM9374 whole genome shotgun sequence.</title>
        <authorList>
            <person name="Suzuki T."/>
            <person name="Dohra H."/>
            <person name="Kodani S."/>
        </authorList>
    </citation>
    <scope>NUCLEOTIDE SEQUENCE [LARGE SCALE GENOMIC DNA]</scope>
    <source>
        <strain evidence="2">JCM 9374</strain>
    </source>
</reference>
<dbReference type="AlphaFoldDB" id="A0A171DJI3"/>
<name>A0A171DJI3_9ACTN</name>
<dbReference type="Proteomes" id="UP000077701">
    <property type="component" value="Unassembled WGS sequence"/>
</dbReference>
<protein>
    <submittedName>
        <fullName evidence="1">Uncharacterized protein</fullName>
    </submittedName>
</protein>
<organism evidence="1 2">
    <name type="scientific">Planomonospora sphaerica</name>
    <dbReference type="NCBI Taxonomy" id="161355"/>
    <lineage>
        <taxon>Bacteria</taxon>
        <taxon>Bacillati</taxon>
        <taxon>Actinomycetota</taxon>
        <taxon>Actinomycetes</taxon>
        <taxon>Streptosporangiales</taxon>
        <taxon>Streptosporangiaceae</taxon>
        <taxon>Planomonospora</taxon>
    </lineage>
</organism>
<evidence type="ECO:0000313" key="1">
    <source>
        <dbReference type="EMBL" id="GAT68991.1"/>
    </source>
</evidence>
<evidence type="ECO:0000313" key="2">
    <source>
        <dbReference type="Proteomes" id="UP000077701"/>
    </source>
</evidence>
<accession>A0A171DJI3</accession>
<proteinExistence type="predicted"/>
<comment type="caution">
    <text evidence="1">The sequence shown here is derived from an EMBL/GenBank/DDBJ whole genome shotgun (WGS) entry which is preliminary data.</text>
</comment>